<dbReference type="Pfam" id="PF13229">
    <property type="entry name" value="Beta_helix"/>
    <property type="match status" value="1"/>
</dbReference>
<dbReference type="Pfam" id="PF21258">
    <property type="entry name" value="Glyco_hydro_120_ins"/>
    <property type="match status" value="1"/>
</dbReference>
<dbReference type="InterPro" id="IPR012334">
    <property type="entry name" value="Pectin_lyas_fold"/>
</dbReference>
<dbReference type="Gene3D" id="2.160.20.10">
    <property type="entry name" value="Single-stranded right-handed beta-helix, Pectin lyase-like"/>
    <property type="match status" value="1"/>
</dbReference>
<feature type="domain" description="Right handed beta helix" evidence="6">
    <location>
        <begin position="260"/>
        <end position="429"/>
    </location>
</feature>
<evidence type="ECO:0000259" key="7">
    <source>
        <dbReference type="Pfam" id="PF21258"/>
    </source>
</evidence>
<keyword evidence="9" id="KW-1185">Reference proteome</keyword>
<comment type="caution">
    <text evidence="8">The sequence shown here is derived from an EMBL/GenBank/DDBJ whole genome shotgun (WGS) entry which is preliminary data.</text>
</comment>
<dbReference type="RefSeq" id="WP_188746323.1">
    <property type="nucleotide sequence ID" value="NZ_BMIK01000001.1"/>
</dbReference>
<evidence type="ECO:0000256" key="4">
    <source>
        <dbReference type="SAM" id="SignalP"/>
    </source>
</evidence>
<dbReference type="InterPro" id="IPR013780">
    <property type="entry name" value="Glyco_hydro_b"/>
</dbReference>
<evidence type="ECO:0000313" key="8">
    <source>
        <dbReference type="EMBL" id="GGC13228.1"/>
    </source>
</evidence>
<evidence type="ECO:0000259" key="5">
    <source>
        <dbReference type="Pfam" id="PF07602"/>
    </source>
</evidence>
<comment type="subcellular location">
    <subcellularLocation>
        <location evidence="1">Secreted</location>
    </subcellularLocation>
</comment>
<dbReference type="Proteomes" id="UP000597338">
    <property type="component" value="Unassembled WGS sequence"/>
</dbReference>
<dbReference type="InterPro" id="IPR049169">
    <property type="entry name" value="Glyco_hydro_120_ins"/>
</dbReference>
<feature type="chain" id="PRO_5046536026" description="DUF1565 domain-containing protein" evidence="4">
    <location>
        <begin position="23"/>
        <end position="638"/>
    </location>
</feature>
<dbReference type="PANTHER" id="PTHR40088:SF2">
    <property type="entry name" value="SECRETED SUGAR HYDROLASE"/>
    <property type="match status" value="1"/>
</dbReference>
<gene>
    <name evidence="8" type="ORF">GCM10011386_01080</name>
</gene>
<feature type="domain" description="DUF1565" evidence="5">
    <location>
        <begin position="29"/>
        <end position="69"/>
    </location>
</feature>
<evidence type="ECO:0000313" key="9">
    <source>
        <dbReference type="Proteomes" id="UP000597338"/>
    </source>
</evidence>
<dbReference type="SUPFAM" id="SSF51126">
    <property type="entry name" value="Pectin lyase-like"/>
    <property type="match status" value="1"/>
</dbReference>
<evidence type="ECO:0008006" key="10">
    <source>
        <dbReference type="Google" id="ProtNLM"/>
    </source>
</evidence>
<dbReference type="Pfam" id="PF07602">
    <property type="entry name" value="DUF1565"/>
    <property type="match status" value="1"/>
</dbReference>
<sequence>MKMMEKAVFLLVLALGIHTASATEYHVSVSGSDGNPGTTDRPLRTIGAAVELAMPGDTITVYAGVYREQVTPPRGGFAGRPITYRAAEGEKVIIKGSEEVKGWQRVKEDLWKVQLPYRFFGAYNPFTDKVWGDWYEGWIHTGEVYLDGKPLSEVGSLNAILDNVPALKRNNPCPENALPENHTWFAASDSGRTTVYARFGEADPNTQLVEVNVRRACFYPDKNFINYITVTGFEMCHAATQWAPPTAEQPGLIGTNWSKGWIIEHNIIHDAKCTGITLGKDRYTGDNMWSKDPPIDGSIHYNEVVHRVIAYGWNRDSIGSHIVRNNVIYNCGQAGICGSFGAAFSEISGNEIYDIYTYRPYIGAEIAGIKLHAGIDAVIRDNYLHNATLGVWLDWMSQGTRVTGNLFHGNTNVDLFMEVNHGPYIIDNNILLSTHAIQDWSQGGAYVHNLIGGTVAFLEQDRKTPFFAPHSTQWLGIADIPGGDDRYYNNVFTGSEATAQWAHSLYLPEGVPQLYGLSVYDKPVLPVIADGNVYLNGGAAAVGALETNTTRDDSVPPVLTFRPDGTVALEWVPPRVTGKRVTSTQLGLARVPQARFENPDGSDLVIDIDYFGNSRASAPIAGPFESFAGRVTTVWPKK</sequence>
<feature type="signal peptide" evidence="4">
    <location>
        <begin position="1"/>
        <end position="22"/>
    </location>
</feature>
<evidence type="ECO:0000256" key="1">
    <source>
        <dbReference type="ARBA" id="ARBA00004613"/>
    </source>
</evidence>
<dbReference type="EMBL" id="BMIK01000001">
    <property type="protein sequence ID" value="GGC13228.1"/>
    <property type="molecule type" value="Genomic_DNA"/>
</dbReference>
<evidence type="ECO:0000256" key="3">
    <source>
        <dbReference type="ARBA" id="ARBA00022729"/>
    </source>
</evidence>
<keyword evidence="3 4" id="KW-0732">Signal</keyword>
<evidence type="ECO:0000259" key="6">
    <source>
        <dbReference type="Pfam" id="PF13229"/>
    </source>
</evidence>
<reference evidence="9" key="1">
    <citation type="journal article" date="2019" name="Int. J. Syst. Evol. Microbiol.">
        <title>The Global Catalogue of Microorganisms (GCM) 10K type strain sequencing project: providing services to taxonomists for standard genome sequencing and annotation.</title>
        <authorList>
            <consortium name="The Broad Institute Genomics Platform"/>
            <consortium name="The Broad Institute Genome Sequencing Center for Infectious Disease"/>
            <person name="Wu L."/>
            <person name="Ma J."/>
        </authorList>
    </citation>
    <scope>NUCLEOTIDE SEQUENCE [LARGE SCALE GENOMIC DNA]</scope>
    <source>
        <strain evidence="9">CGMCC 1.15342</strain>
    </source>
</reference>
<organism evidence="8 9">
    <name type="scientific">Parapedobacter defluvii</name>
    <dbReference type="NCBI Taxonomy" id="2045106"/>
    <lineage>
        <taxon>Bacteria</taxon>
        <taxon>Pseudomonadati</taxon>
        <taxon>Bacteroidota</taxon>
        <taxon>Sphingobacteriia</taxon>
        <taxon>Sphingobacteriales</taxon>
        <taxon>Sphingobacteriaceae</taxon>
        <taxon>Parapedobacter</taxon>
    </lineage>
</organism>
<name>A0ABQ1KZS1_9SPHI</name>
<accession>A0ABQ1KZS1</accession>
<dbReference type="InterPro" id="IPR011459">
    <property type="entry name" value="DUF1565"/>
</dbReference>
<dbReference type="InterPro" id="IPR039448">
    <property type="entry name" value="Beta_helix"/>
</dbReference>
<dbReference type="InterPro" id="IPR052052">
    <property type="entry name" value="Polysaccharide_Lyase_9"/>
</dbReference>
<proteinExistence type="predicted"/>
<evidence type="ECO:0000256" key="2">
    <source>
        <dbReference type="ARBA" id="ARBA00022525"/>
    </source>
</evidence>
<keyword evidence="2" id="KW-0964">Secreted</keyword>
<dbReference type="Gene3D" id="2.60.40.1180">
    <property type="entry name" value="Golgi alpha-mannosidase II"/>
    <property type="match status" value="1"/>
</dbReference>
<dbReference type="PANTHER" id="PTHR40088">
    <property type="entry name" value="PECTATE LYASE (EUROFUNG)"/>
    <property type="match status" value="1"/>
</dbReference>
<protein>
    <recommendedName>
        <fullName evidence="10">DUF1565 domain-containing protein</fullName>
    </recommendedName>
</protein>
<feature type="domain" description="Glycoside hydrolase 120 insertion" evidence="7">
    <location>
        <begin position="100"/>
        <end position="211"/>
    </location>
</feature>
<dbReference type="InterPro" id="IPR011050">
    <property type="entry name" value="Pectin_lyase_fold/virulence"/>
</dbReference>